<evidence type="ECO:0000313" key="6">
    <source>
        <dbReference type="Proteomes" id="UP000466332"/>
    </source>
</evidence>
<dbReference type="CDD" id="cd00586">
    <property type="entry name" value="4HBT"/>
    <property type="match status" value="1"/>
</dbReference>
<dbReference type="Proteomes" id="UP000466332">
    <property type="component" value="Unassembled WGS sequence"/>
</dbReference>
<proteinExistence type="inferred from homology"/>
<gene>
    <name evidence="4" type="primary">ybgC</name>
    <name evidence="5" type="ORF">GTP55_21810</name>
    <name evidence="4" type="ORF">GTP56_22715</name>
</gene>
<keyword evidence="2" id="KW-0378">Hydrolase</keyword>
<dbReference type="EMBL" id="WWCS01000016">
    <property type="protein sequence ID" value="MYN41997.1"/>
    <property type="molecule type" value="Genomic_DNA"/>
</dbReference>
<evidence type="ECO:0000256" key="1">
    <source>
        <dbReference type="ARBA" id="ARBA00005953"/>
    </source>
</evidence>
<comment type="caution">
    <text evidence="4">The sequence shown here is derived from an EMBL/GenBank/DDBJ whole genome shotgun (WGS) entry which is preliminary data.</text>
</comment>
<evidence type="ECO:0000313" key="4">
    <source>
        <dbReference type="EMBL" id="MYM74989.1"/>
    </source>
</evidence>
<dbReference type="Proteomes" id="UP000469734">
    <property type="component" value="Unassembled WGS sequence"/>
</dbReference>
<dbReference type="SUPFAM" id="SSF54637">
    <property type="entry name" value="Thioesterase/thiol ester dehydrase-isomerase"/>
    <property type="match status" value="1"/>
</dbReference>
<reference evidence="6 7" key="1">
    <citation type="submission" date="2019-12" db="EMBL/GenBank/DDBJ databases">
        <title>Novel species isolated from a subtropical stream in China.</title>
        <authorList>
            <person name="Lu H."/>
        </authorList>
    </citation>
    <scope>NUCLEOTIDE SEQUENCE [LARGE SCALE GENOMIC DNA]</scope>
    <source>
        <strain evidence="5 6">FT109W</strain>
        <strain evidence="4 7">FT134W</strain>
    </source>
</reference>
<dbReference type="Gene3D" id="3.10.129.10">
    <property type="entry name" value="Hotdog Thioesterase"/>
    <property type="match status" value="1"/>
</dbReference>
<evidence type="ECO:0000256" key="2">
    <source>
        <dbReference type="ARBA" id="ARBA00022801"/>
    </source>
</evidence>
<dbReference type="PANTHER" id="PTHR31793">
    <property type="entry name" value="4-HYDROXYBENZOYL-COA THIOESTERASE FAMILY MEMBER"/>
    <property type="match status" value="1"/>
</dbReference>
<evidence type="ECO:0000313" key="5">
    <source>
        <dbReference type="EMBL" id="MYN41997.1"/>
    </source>
</evidence>
<dbReference type="FunFam" id="3.10.129.10:FF:000004">
    <property type="entry name" value="Tol-pal system-associated acyl-CoA thioesterase"/>
    <property type="match status" value="1"/>
</dbReference>
<dbReference type="InterPro" id="IPR050563">
    <property type="entry name" value="4-hydroxybenzoyl-CoA_TE"/>
</dbReference>
<dbReference type="InterPro" id="IPR014166">
    <property type="entry name" value="Tol-Pal_acyl-CoA_thioesterase"/>
</dbReference>
<sequence>MPADFIWNVRVYYEDTDAGGIVYYANYLKFFERARTEWLRALDVNQHTLLAEHDTLFVVKSVSAEYHAPAKLDDELKLTVSIEKLGRASIVFRQEAWCGQLLLNTARVKVGCVDSALRPRAVPAAVADKMRQTSVTTQTD</sequence>
<accession>A0A7X4H5L7</accession>
<comment type="similarity">
    <text evidence="1">Belongs to the 4-hydroxybenzoyl-CoA thioesterase family.</text>
</comment>
<dbReference type="InterPro" id="IPR006684">
    <property type="entry name" value="YbgC/YbaW"/>
</dbReference>
<keyword evidence="6" id="KW-1185">Reference proteome</keyword>
<dbReference type="Pfam" id="PF03061">
    <property type="entry name" value="4HBT"/>
    <property type="match status" value="1"/>
</dbReference>
<dbReference type="GO" id="GO:0047617">
    <property type="term" value="F:fatty acyl-CoA hydrolase activity"/>
    <property type="evidence" value="ECO:0007669"/>
    <property type="project" value="TreeGrafter"/>
</dbReference>
<dbReference type="InterPro" id="IPR029069">
    <property type="entry name" value="HotDog_dom_sf"/>
</dbReference>
<organism evidence="4 7">
    <name type="scientific">Duganella margarita</name>
    <dbReference type="NCBI Taxonomy" id="2692170"/>
    <lineage>
        <taxon>Bacteria</taxon>
        <taxon>Pseudomonadati</taxon>
        <taxon>Pseudomonadota</taxon>
        <taxon>Betaproteobacteria</taxon>
        <taxon>Burkholderiales</taxon>
        <taxon>Oxalobacteraceae</taxon>
        <taxon>Telluria group</taxon>
        <taxon>Duganella</taxon>
    </lineage>
</organism>
<evidence type="ECO:0000313" key="7">
    <source>
        <dbReference type="Proteomes" id="UP000469734"/>
    </source>
</evidence>
<dbReference type="NCBIfam" id="TIGR02799">
    <property type="entry name" value="thio_ybgC"/>
    <property type="match status" value="1"/>
</dbReference>
<evidence type="ECO:0000259" key="3">
    <source>
        <dbReference type="Pfam" id="PF03061"/>
    </source>
</evidence>
<protein>
    <submittedName>
        <fullName evidence="4">Tol-pal system-associated acyl-CoA thioesterase</fullName>
    </submittedName>
</protein>
<dbReference type="AlphaFoldDB" id="A0A7X4H5L7"/>
<feature type="domain" description="Thioesterase" evidence="3">
    <location>
        <begin position="19"/>
        <end position="100"/>
    </location>
</feature>
<dbReference type="PIRSF" id="PIRSF003230">
    <property type="entry name" value="YbgC"/>
    <property type="match status" value="1"/>
</dbReference>
<dbReference type="EMBL" id="WWCR01000031">
    <property type="protein sequence ID" value="MYM74989.1"/>
    <property type="molecule type" value="Genomic_DNA"/>
</dbReference>
<dbReference type="InterPro" id="IPR006683">
    <property type="entry name" value="Thioestr_dom"/>
</dbReference>
<dbReference type="NCBIfam" id="TIGR00051">
    <property type="entry name" value="YbgC/FadM family acyl-CoA thioesterase"/>
    <property type="match status" value="1"/>
</dbReference>
<dbReference type="RefSeq" id="WP_161046928.1">
    <property type="nucleotide sequence ID" value="NZ_WWCR01000031.1"/>
</dbReference>
<dbReference type="PANTHER" id="PTHR31793:SF37">
    <property type="entry name" value="ACYL-COA THIOESTER HYDROLASE YBGC"/>
    <property type="match status" value="1"/>
</dbReference>
<name>A0A7X4H5L7_9BURK</name>